<evidence type="ECO:0000313" key="1">
    <source>
        <dbReference type="EMBL" id="SDN83905.1"/>
    </source>
</evidence>
<sequence length="135" mass="15498">MTTDAQVPLERSIEATAEFLGVEPGELDYITPDLLAEPTVELDPESAEDLAEDDEVAETEIEALVTPPNRISYLSHWAFEGFTGDRTRWSAYANCQYHTRYHLWGDQINRYVVDGSCRTPMGTYVHRYKVWWHTA</sequence>
<reference evidence="2" key="1">
    <citation type="submission" date="2016-10" db="EMBL/GenBank/DDBJ databases">
        <authorList>
            <person name="Varghese N."/>
            <person name="Submissions S."/>
        </authorList>
    </citation>
    <scope>NUCLEOTIDE SEQUENCE [LARGE SCALE GENOMIC DNA]</scope>
    <source>
        <strain evidence="2">IBRC-M 10655</strain>
    </source>
</reference>
<gene>
    <name evidence="1" type="ORF">SAMN05192558_10128</name>
</gene>
<protein>
    <submittedName>
        <fullName evidence="1">Uncharacterized protein</fullName>
    </submittedName>
</protein>
<dbReference type="STRING" id="504798.SAMN05421871_103841"/>
<dbReference type="AlphaFoldDB" id="A0A1H0ENJ4"/>
<dbReference type="RefSeq" id="WP_091368034.1">
    <property type="nucleotide sequence ID" value="NZ_FNDV01000003.1"/>
</dbReference>
<organism evidence="1 2">
    <name type="scientific">Actinokineospora alba</name>
    <dbReference type="NCBI Taxonomy" id="504798"/>
    <lineage>
        <taxon>Bacteria</taxon>
        <taxon>Bacillati</taxon>
        <taxon>Actinomycetota</taxon>
        <taxon>Actinomycetes</taxon>
        <taxon>Pseudonocardiales</taxon>
        <taxon>Pseudonocardiaceae</taxon>
        <taxon>Actinokineospora</taxon>
    </lineage>
</organism>
<proteinExistence type="predicted"/>
<dbReference type="EMBL" id="FNJB01000001">
    <property type="protein sequence ID" value="SDN83905.1"/>
    <property type="molecule type" value="Genomic_DNA"/>
</dbReference>
<evidence type="ECO:0000313" key="2">
    <source>
        <dbReference type="Proteomes" id="UP000199651"/>
    </source>
</evidence>
<dbReference type="OrthoDB" id="9988038at2"/>
<keyword evidence="2" id="KW-1185">Reference proteome</keyword>
<dbReference type="Proteomes" id="UP000199651">
    <property type="component" value="Unassembled WGS sequence"/>
</dbReference>
<accession>A0A1H0ENJ4</accession>
<name>A0A1H0ENJ4_9PSEU</name>